<dbReference type="PANTHER" id="PTHR23150:SF19">
    <property type="entry name" value="FORMYLGLYCINE-GENERATING ENZYME"/>
    <property type="match status" value="1"/>
</dbReference>
<dbReference type="Pfam" id="PF03781">
    <property type="entry name" value="FGE-sulfatase"/>
    <property type="match status" value="1"/>
</dbReference>
<dbReference type="InterPro" id="IPR011429">
    <property type="entry name" value="Cyt_c_Planctomycete-type"/>
</dbReference>
<gene>
    <name evidence="3" type="ORF">METZ01_LOCUS262876</name>
</gene>
<dbReference type="GO" id="GO:0120147">
    <property type="term" value="F:formylglycine-generating oxidase activity"/>
    <property type="evidence" value="ECO:0007669"/>
    <property type="project" value="TreeGrafter"/>
</dbReference>
<dbReference type="GO" id="GO:0009055">
    <property type="term" value="F:electron transfer activity"/>
    <property type="evidence" value="ECO:0007669"/>
    <property type="project" value="InterPro"/>
</dbReference>
<dbReference type="SUPFAM" id="SSF46626">
    <property type="entry name" value="Cytochrome c"/>
    <property type="match status" value="1"/>
</dbReference>
<organism evidence="3">
    <name type="scientific">marine metagenome</name>
    <dbReference type="NCBI Taxonomy" id="408172"/>
    <lineage>
        <taxon>unclassified sequences</taxon>
        <taxon>metagenomes</taxon>
        <taxon>ecological metagenomes</taxon>
    </lineage>
</organism>
<evidence type="ECO:0000259" key="2">
    <source>
        <dbReference type="Pfam" id="PF07635"/>
    </source>
</evidence>
<dbReference type="Gene3D" id="3.90.1580.10">
    <property type="entry name" value="paralog of FGE (formylglycine-generating enzyme)"/>
    <property type="match status" value="1"/>
</dbReference>
<reference evidence="3" key="1">
    <citation type="submission" date="2018-05" db="EMBL/GenBank/DDBJ databases">
        <authorList>
            <person name="Lanie J.A."/>
            <person name="Ng W.-L."/>
            <person name="Kazmierczak K.M."/>
            <person name="Andrzejewski T.M."/>
            <person name="Davidsen T.M."/>
            <person name="Wayne K.J."/>
            <person name="Tettelin H."/>
            <person name="Glass J.I."/>
            <person name="Rusch D."/>
            <person name="Podicherti R."/>
            <person name="Tsui H.-C.T."/>
            <person name="Winkler M.E."/>
        </authorList>
    </citation>
    <scope>NUCLEOTIDE SEQUENCE</scope>
</reference>
<dbReference type="EMBL" id="UINC01073546">
    <property type="protein sequence ID" value="SVC10022.1"/>
    <property type="molecule type" value="Genomic_DNA"/>
</dbReference>
<dbReference type="Pfam" id="PF07635">
    <property type="entry name" value="PSCyt1"/>
    <property type="match status" value="1"/>
</dbReference>
<dbReference type="InterPro" id="IPR016187">
    <property type="entry name" value="CTDL_fold"/>
</dbReference>
<dbReference type="InterPro" id="IPR042095">
    <property type="entry name" value="SUMF_sf"/>
</dbReference>
<dbReference type="PANTHER" id="PTHR23150">
    <property type="entry name" value="SULFATASE MODIFYING FACTOR 1, 2"/>
    <property type="match status" value="1"/>
</dbReference>
<dbReference type="SUPFAM" id="SSF56436">
    <property type="entry name" value="C-type lectin-like"/>
    <property type="match status" value="1"/>
</dbReference>
<dbReference type="InterPro" id="IPR005532">
    <property type="entry name" value="SUMF_dom"/>
</dbReference>
<dbReference type="AlphaFoldDB" id="A0A382JF84"/>
<feature type="domain" description="Cytochrome C Planctomycete-type" evidence="2">
    <location>
        <begin position="33"/>
        <end position="90"/>
    </location>
</feature>
<evidence type="ECO:0000259" key="1">
    <source>
        <dbReference type="Pfam" id="PF03781"/>
    </source>
</evidence>
<proteinExistence type="predicted"/>
<accession>A0A382JF84</accession>
<evidence type="ECO:0008006" key="4">
    <source>
        <dbReference type="Google" id="ProtNLM"/>
    </source>
</evidence>
<dbReference type="InterPro" id="IPR036909">
    <property type="entry name" value="Cyt_c-like_dom_sf"/>
</dbReference>
<sequence>NENKPVDGNAGKPTEPAKVDFVKQIKPILEYNCVGCHREGEAEEHGGGYQLDIKEKAIKGRRIRPGDHERSMVWESMTLPLDDEEVMPPKQKEQRPTKEEIALIALWIDQGATWPEGLQLTPKKKTIKGEDETKIVDAIRAKIMAKHKLVAEGDMELFVDKVPNTLSDFTMVPIKGGTFLMGSPAEEEGRNENEGPQRRVTVSAFWMGKHEVTWDEYHKFMYYEKNVKLKKGTLEYYLDSVATPTKPYVNMDFGMGTGQHPAISMTQHAANKYCQWLSAKTGHFYRLPTEAEWEYACRAGTTTAFSWGNESDRATLNTKTWNSGNTLDPVTFDVGYRKIGLKTPNPW</sequence>
<feature type="non-terminal residue" evidence="3">
    <location>
        <position position="347"/>
    </location>
</feature>
<feature type="domain" description="Sulfatase-modifying factor enzyme-like" evidence="1">
    <location>
        <begin position="170"/>
        <end position="323"/>
    </location>
</feature>
<evidence type="ECO:0000313" key="3">
    <source>
        <dbReference type="EMBL" id="SVC10022.1"/>
    </source>
</evidence>
<protein>
    <recommendedName>
        <fullName evidence="4">Cytochrome c domain-containing protein</fullName>
    </recommendedName>
</protein>
<dbReference type="InterPro" id="IPR051043">
    <property type="entry name" value="Sulfatase_Mod_Factor_Kinase"/>
</dbReference>
<dbReference type="GO" id="GO:0020037">
    <property type="term" value="F:heme binding"/>
    <property type="evidence" value="ECO:0007669"/>
    <property type="project" value="InterPro"/>
</dbReference>
<name>A0A382JF84_9ZZZZ</name>
<feature type="non-terminal residue" evidence="3">
    <location>
        <position position="1"/>
    </location>
</feature>